<feature type="domain" description="Aminoglycoside phosphotransferase" evidence="1">
    <location>
        <begin position="369"/>
        <end position="430"/>
    </location>
</feature>
<evidence type="ECO:0000313" key="2">
    <source>
        <dbReference type="EMBL" id="AGF58298.1"/>
    </source>
</evidence>
<dbReference type="PATRIC" id="fig|931276.5.peg.4581"/>
<dbReference type="eggNOG" id="COG0510">
    <property type="taxonomic scope" value="Bacteria"/>
</dbReference>
<organism evidence="2 3">
    <name type="scientific">Clostridium saccharoperbutylacetonicum N1-4(HMT)</name>
    <dbReference type="NCBI Taxonomy" id="931276"/>
    <lineage>
        <taxon>Bacteria</taxon>
        <taxon>Bacillati</taxon>
        <taxon>Bacillota</taxon>
        <taxon>Clostridia</taxon>
        <taxon>Eubacteriales</taxon>
        <taxon>Clostridiaceae</taxon>
        <taxon>Clostridium</taxon>
    </lineage>
</organism>
<dbReference type="SUPFAM" id="SSF56112">
    <property type="entry name" value="Protein kinase-like (PK-like)"/>
    <property type="match status" value="1"/>
</dbReference>
<accession>M1MQ36</accession>
<name>M1MQ36_9CLOT</name>
<dbReference type="KEGG" id="csr:Cspa_c45450"/>
<dbReference type="EMBL" id="CP004121">
    <property type="protein sequence ID" value="AGF58298.1"/>
    <property type="molecule type" value="Genomic_DNA"/>
</dbReference>
<dbReference type="SUPFAM" id="SSF53448">
    <property type="entry name" value="Nucleotide-diphospho-sugar transferases"/>
    <property type="match status" value="1"/>
</dbReference>
<dbReference type="Gene3D" id="3.90.550.10">
    <property type="entry name" value="Spore Coat Polysaccharide Biosynthesis Protein SpsA, Chain A"/>
    <property type="match status" value="1"/>
</dbReference>
<dbReference type="GO" id="GO:0003743">
    <property type="term" value="F:translation initiation factor activity"/>
    <property type="evidence" value="ECO:0007669"/>
    <property type="project" value="UniProtKB-KW"/>
</dbReference>
<evidence type="ECO:0000313" key="3">
    <source>
        <dbReference type="Proteomes" id="UP000011728"/>
    </source>
</evidence>
<dbReference type="OrthoDB" id="9814110at2"/>
<dbReference type="HOGENOM" id="CLU_569462_0_0_9"/>
<dbReference type="Proteomes" id="UP000011728">
    <property type="component" value="Chromosome"/>
</dbReference>
<proteinExistence type="predicted"/>
<dbReference type="InterPro" id="IPR029044">
    <property type="entry name" value="Nucleotide-diphossugar_trans"/>
</dbReference>
<dbReference type="eggNOG" id="COG1208">
    <property type="taxonomic scope" value="Bacteria"/>
</dbReference>
<dbReference type="RefSeq" id="WP_015394609.1">
    <property type="nucleotide sequence ID" value="NC_020291.1"/>
</dbReference>
<dbReference type="Pfam" id="PF01636">
    <property type="entry name" value="APH"/>
    <property type="match status" value="1"/>
</dbReference>
<evidence type="ECO:0000259" key="1">
    <source>
        <dbReference type="Pfam" id="PF01636"/>
    </source>
</evidence>
<dbReference type="InterPro" id="IPR011009">
    <property type="entry name" value="Kinase-like_dom_sf"/>
</dbReference>
<sequence length="520" mass="60306">MKNRVFIPVAGTGSRLGGMTKYLNKSLISVSNKPAISNIIDNFSNDTEFVFALGYKGEIVKEFLKLAYPKRKFYFGYVDLFEGEGSGLGLSMLSCKQFLQQPFIFCSCDTLVDGEIPQVDRNWIGFSERKDLSSYRTVSINDNKVENINEKGMAKEGDKPYIGLAGIYDYKSFWDSMENGHSDAINEGEVYGLKVLMKNNDIYANFFEWYDTGTAEELNKTREHYKVENAPNILEKANETIWFLNDSVIKFSDDTKFISDRVLRTKELDGFIPKITGFDNHMYSYEYAKGEVMSKVVTLPIFEKLLEDSLKFWENKNLSMETRSGFKESCMKFYKDKTIERVELFYKNFNKSDGVEKINDIVMPTLKEMLDNLDWNWISDGLPGRFHGDFHFENILYSQEDDKFTFLDWRQNFGGSLTVGDIYYDFAKMLHGLIICHELIAKDLYGVEWKEDSIRFDFNRKQILVQCEKSFEKWIISNGYDIKKVKVLTALVYLNIAALHHHPYGLLLYALGKSMLFENL</sequence>
<reference evidence="2 3" key="1">
    <citation type="submission" date="2013-02" db="EMBL/GenBank/DDBJ databases">
        <title>Genome sequence of Clostridium saccharoperbutylacetonicum N1-4(HMT).</title>
        <authorList>
            <person name="Poehlein A."/>
            <person name="Daniel R."/>
        </authorList>
    </citation>
    <scope>NUCLEOTIDE SEQUENCE [LARGE SCALE GENOMIC DNA]</scope>
    <source>
        <strain evidence="3">N1-4(HMT)</strain>
    </source>
</reference>
<keyword evidence="2" id="KW-0648">Protein biosynthesis</keyword>
<keyword evidence="2" id="KW-0396">Initiation factor</keyword>
<protein>
    <submittedName>
        <fullName evidence="2">Nucleoside-diphosphate-sugar pyrophosphorylase involved in lipopolysaccharide biosynthesis/translation initiation factor 2B gamma/epsilon subunits (EIF-2Bgamma/eIF-2Bepsilon)-like protein</fullName>
    </submittedName>
</protein>
<keyword evidence="3" id="KW-1185">Reference proteome</keyword>
<dbReference type="InterPro" id="IPR002575">
    <property type="entry name" value="Aminoglycoside_PTrfase"/>
</dbReference>
<dbReference type="Gene3D" id="3.90.1200.10">
    <property type="match status" value="1"/>
</dbReference>
<dbReference type="AlphaFoldDB" id="M1MQ36"/>
<gene>
    <name evidence="2" type="ORF">Cspa_c45450</name>
</gene>